<dbReference type="GO" id="GO:0017116">
    <property type="term" value="F:single-stranded DNA helicase activity"/>
    <property type="evidence" value="ECO:0007669"/>
    <property type="project" value="TreeGrafter"/>
</dbReference>
<evidence type="ECO:0000256" key="5">
    <source>
        <dbReference type="ARBA" id="ARBA00022806"/>
    </source>
</evidence>
<evidence type="ECO:0000256" key="10">
    <source>
        <dbReference type="ARBA" id="ARBA00023235"/>
    </source>
</evidence>
<dbReference type="CDD" id="cd17933">
    <property type="entry name" value="DEXSc_RecD-like"/>
    <property type="match status" value="1"/>
</dbReference>
<gene>
    <name evidence="11" type="primary">recD</name>
    <name evidence="13" type="ORF">B9Z44_10310</name>
</gene>
<dbReference type="EC" id="5.6.2.3" evidence="11"/>
<name>A0A315EVF7_9BURK</name>
<dbReference type="SUPFAM" id="SSF52540">
    <property type="entry name" value="P-loop containing nucleoside triphosphate hydrolases"/>
    <property type="match status" value="1"/>
</dbReference>
<dbReference type="PANTHER" id="PTHR43788">
    <property type="entry name" value="DNA2/NAM7 HELICASE FAMILY MEMBER"/>
    <property type="match status" value="1"/>
</dbReference>
<dbReference type="GO" id="GO:0008854">
    <property type="term" value="F:exodeoxyribonuclease V activity"/>
    <property type="evidence" value="ECO:0007669"/>
    <property type="project" value="InterPro"/>
</dbReference>
<dbReference type="RefSeq" id="WP_108402384.1">
    <property type="nucleotide sequence ID" value="NZ_NESP01000001.1"/>
</dbReference>
<dbReference type="InterPro" id="IPR050534">
    <property type="entry name" value="Coronavir_polyprotein_1ab"/>
</dbReference>
<evidence type="ECO:0000256" key="11">
    <source>
        <dbReference type="HAMAP-Rule" id="MF_01487"/>
    </source>
</evidence>
<reference evidence="13 14" key="1">
    <citation type="submission" date="2017-04" db="EMBL/GenBank/DDBJ databases">
        <title>Unexpected and diverse lifestyles within the genus Limnohabitans.</title>
        <authorList>
            <person name="Kasalicky V."/>
            <person name="Mehrshad M."/>
            <person name="Andrei S.-A."/>
            <person name="Salcher M."/>
            <person name="Kratochvilova H."/>
            <person name="Simek K."/>
            <person name="Ghai R."/>
        </authorList>
    </citation>
    <scope>NUCLEOTIDE SEQUENCE [LARGE SCALE GENOMIC DNA]</scope>
    <source>
        <strain evidence="13 14">MWH-C5</strain>
    </source>
</reference>
<dbReference type="CDD" id="cd18809">
    <property type="entry name" value="SF1_C_RecD"/>
    <property type="match status" value="1"/>
</dbReference>
<comment type="caution">
    <text evidence="13">The sequence shown here is derived from an EMBL/GenBank/DDBJ whole genome shotgun (WGS) entry which is preliminary data.</text>
</comment>
<comment type="catalytic activity">
    <reaction evidence="11">
        <text>ATP + H2O = ADP + phosphate + H(+)</text>
        <dbReference type="Rhea" id="RHEA:13065"/>
        <dbReference type="ChEBI" id="CHEBI:15377"/>
        <dbReference type="ChEBI" id="CHEBI:15378"/>
        <dbReference type="ChEBI" id="CHEBI:30616"/>
        <dbReference type="ChEBI" id="CHEBI:43474"/>
        <dbReference type="ChEBI" id="CHEBI:456216"/>
        <dbReference type="EC" id="5.6.2.3"/>
    </reaction>
</comment>
<dbReference type="InterPro" id="IPR049550">
    <property type="entry name" value="RecD_N"/>
</dbReference>
<keyword evidence="1 11" id="KW-0540">Nuclease</keyword>
<evidence type="ECO:0000256" key="7">
    <source>
        <dbReference type="ARBA" id="ARBA00022840"/>
    </source>
</evidence>
<accession>A0A315EVF7</accession>
<keyword evidence="3 11" id="KW-0227">DNA damage</keyword>
<dbReference type="AlphaFoldDB" id="A0A315EVF7"/>
<comment type="miscellaneous">
    <text evidence="11">In the RecBCD complex, RecB has a slow 3'-5' helicase, an exonuclease activity and loads RecA onto ssDNA, RecD has a fast 5'-3' helicase activity, while RecC stimulates the ATPase and processivity of the RecB helicase and contributes to recognition of the Chi site.</text>
</comment>
<dbReference type="Pfam" id="PF13245">
    <property type="entry name" value="AAA_19"/>
    <property type="match status" value="1"/>
</dbReference>
<comment type="function">
    <text evidence="11">A helicase/nuclease that prepares dsDNA breaks (DSB) for recombinational DNA repair. Binds to DSBs and unwinds DNA via a highly rapid and processive ATP-dependent bidirectional helicase activity. Unwinds dsDNA until it encounters a Chi (crossover hotspot instigator) sequence from the 3' direction. Cuts ssDNA a few nucleotides 3' to the Chi site. The properties and activities of the enzyme are changed at Chi. The Chi-altered holoenzyme produces a long 3'-ssDNA overhang and facilitates RecA-binding to the ssDNA for homologous DNA recombination and repair. Holoenzyme degrades any linearized DNA that is unable to undergo homologous recombination. In the holoenzyme this subunit has ssDNA-dependent ATPase and 5'-3' helicase activity. When added to pre-assembled RecBC greatly stimulates nuclease activity and augments holoenzyme processivity. Negatively regulates the RecA-loading ability of RecBCD.</text>
</comment>
<dbReference type="GO" id="GO:0009338">
    <property type="term" value="C:exodeoxyribonuclease V complex"/>
    <property type="evidence" value="ECO:0007669"/>
    <property type="project" value="InterPro"/>
</dbReference>
<keyword evidence="14" id="KW-1185">Reference proteome</keyword>
<keyword evidence="10 11" id="KW-0413">Isomerase</keyword>
<dbReference type="InterPro" id="IPR027417">
    <property type="entry name" value="P-loop_NTPase"/>
</dbReference>
<keyword evidence="2 11" id="KW-0547">Nucleotide-binding</keyword>
<dbReference type="Proteomes" id="UP000251341">
    <property type="component" value="Unassembled WGS sequence"/>
</dbReference>
<feature type="binding site" evidence="11">
    <location>
        <begin position="181"/>
        <end position="188"/>
    </location>
    <ligand>
        <name>ATP</name>
        <dbReference type="ChEBI" id="CHEBI:30616"/>
    </ligand>
</feature>
<dbReference type="InterPro" id="IPR003593">
    <property type="entry name" value="AAA+_ATPase"/>
</dbReference>
<proteinExistence type="inferred from homology"/>
<evidence type="ECO:0000256" key="6">
    <source>
        <dbReference type="ARBA" id="ARBA00022839"/>
    </source>
</evidence>
<protein>
    <recommendedName>
        <fullName evidence="11">RecBCD enzyme subunit RecD</fullName>
        <ecNumber evidence="11">5.6.2.3</ecNumber>
    </recommendedName>
    <alternativeName>
        <fullName evidence="11">DNA 5'-3' helicase subunit RecD</fullName>
    </alternativeName>
    <alternativeName>
        <fullName evidence="11">Exonuclease V subunit RecD</fullName>
        <shortName evidence="11">ExoV subunit RecD</shortName>
    </alternativeName>
    <alternativeName>
        <fullName evidence="11">Helicase/nuclease RecBCD subunit RecD</fullName>
    </alternativeName>
</protein>
<evidence type="ECO:0000256" key="8">
    <source>
        <dbReference type="ARBA" id="ARBA00023125"/>
    </source>
</evidence>
<keyword evidence="4 11" id="KW-0378">Hydrolase</keyword>
<organism evidence="13 14">
    <name type="scientific">Limnohabitans curvus</name>
    <dbReference type="NCBI Taxonomy" id="323423"/>
    <lineage>
        <taxon>Bacteria</taxon>
        <taxon>Pseudomonadati</taxon>
        <taxon>Pseudomonadota</taxon>
        <taxon>Betaproteobacteria</taxon>
        <taxon>Burkholderiales</taxon>
        <taxon>Comamonadaceae</taxon>
        <taxon>Limnohabitans</taxon>
    </lineage>
</organism>
<comment type="subunit">
    <text evidence="11">Heterotrimer of RecB, RecC and RecD. All subunits contribute to DNA-binding.</text>
</comment>
<keyword evidence="5 11" id="KW-0347">Helicase</keyword>
<keyword evidence="6 11" id="KW-0269">Exonuclease</keyword>
<keyword evidence="7 11" id="KW-0067">ATP-binding</keyword>
<dbReference type="Gene3D" id="3.40.50.300">
    <property type="entry name" value="P-loop containing nucleotide triphosphate hydrolases"/>
    <property type="match status" value="3"/>
</dbReference>
<dbReference type="SMART" id="SM00382">
    <property type="entry name" value="AAA"/>
    <property type="match status" value="1"/>
</dbReference>
<dbReference type="Gene3D" id="1.10.10.1020">
    <property type="entry name" value="RecBCD complex, subunit RecD, N-terminal domain"/>
    <property type="match status" value="1"/>
</dbReference>
<dbReference type="Pfam" id="PF21185">
    <property type="entry name" value="RecD_N"/>
    <property type="match status" value="1"/>
</dbReference>
<evidence type="ECO:0000313" key="14">
    <source>
        <dbReference type="Proteomes" id="UP000251341"/>
    </source>
</evidence>
<evidence type="ECO:0000256" key="3">
    <source>
        <dbReference type="ARBA" id="ARBA00022763"/>
    </source>
</evidence>
<dbReference type="GO" id="GO:0003677">
    <property type="term" value="F:DNA binding"/>
    <property type="evidence" value="ECO:0007669"/>
    <property type="project" value="UniProtKB-UniRule"/>
</dbReference>
<dbReference type="GO" id="GO:0016887">
    <property type="term" value="F:ATP hydrolysis activity"/>
    <property type="evidence" value="ECO:0007669"/>
    <property type="project" value="RHEA"/>
</dbReference>
<keyword evidence="9 11" id="KW-0234">DNA repair</keyword>
<keyword evidence="8 11" id="KW-0238">DNA-binding</keyword>
<sequence length="603" mass="65039">MTTLKDLLKQPWGQAHATPLTGLDTALANLLNSKQPSDDPRHLWLAALTSHQWGRGHACLDLATLQTQAAALLGWNDEQTSTLPADLHQAANTLPWTQGDASPLVLTEDTQGARLYLRRAWTAEQNIRQNIAQRLALPCDVPADLQQRLDALFTPTNNGEPDMQRLACEVAAQNRITLITGGPGTGKTTTVVKLLSLLVGTSSRDLQIHLAAPTGKAAARLTESISNALTQMPADVQARIPTQAQTLHRLLQTNSKATQLHQLATDVVVVDEASMIDLEMMARLLQAVPPTARLILLGDKDQLASVEAGAVMSQLCTGSLLQHQTVTLVHSHRFDAKSGIGQWARTVNADVADNTPALKALWNAAPDWLATLPLQQTIEGDAAEPDVTRLQLTSASDPKLAVGLRYGWRNWLALLDAHRPSKTTQTAPCSDAQAAALLKAFTEFCVLCAVREGPLGVVQLNAHVELALGLGQSAWYAGRPVMVTRNDYALELMNGDIGLCLPGPDGVLRVAFPAVDGGVRWVMPSRLDSVETVFAMTVHKSQGSEFTHVLLVIPALESPVLTRELVYTGLTRARQRLTVWAPQLGVLWNGCARRVLRSGGLGD</sequence>
<evidence type="ECO:0000313" key="13">
    <source>
        <dbReference type="EMBL" id="PUE59934.1"/>
    </source>
</evidence>
<dbReference type="PANTHER" id="PTHR43788:SF6">
    <property type="entry name" value="DNA HELICASE B"/>
    <property type="match status" value="1"/>
</dbReference>
<dbReference type="InterPro" id="IPR041851">
    <property type="entry name" value="RecD_N_sf"/>
</dbReference>
<dbReference type="GO" id="GO:0043139">
    <property type="term" value="F:5'-3' DNA helicase activity"/>
    <property type="evidence" value="ECO:0007669"/>
    <property type="project" value="UniProtKB-UniRule"/>
</dbReference>
<evidence type="ECO:0000256" key="4">
    <source>
        <dbReference type="ARBA" id="ARBA00022801"/>
    </source>
</evidence>
<dbReference type="HAMAP" id="MF_01487">
    <property type="entry name" value="RecD"/>
    <property type="match status" value="1"/>
</dbReference>
<feature type="domain" description="AAA+ ATPase" evidence="12">
    <location>
        <begin position="173"/>
        <end position="327"/>
    </location>
</feature>
<dbReference type="Pfam" id="PF13538">
    <property type="entry name" value="UvrD_C_2"/>
    <property type="match status" value="1"/>
</dbReference>
<dbReference type="InterPro" id="IPR027785">
    <property type="entry name" value="UvrD-like_helicase_C"/>
</dbReference>
<evidence type="ECO:0000256" key="1">
    <source>
        <dbReference type="ARBA" id="ARBA00022722"/>
    </source>
</evidence>
<evidence type="ECO:0000256" key="2">
    <source>
        <dbReference type="ARBA" id="ARBA00022741"/>
    </source>
</evidence>
<dbReference type="GO" id="GO:0005524">
    <property type="term" value="F:ATP binding"/>
    <property type="evidence" value="ECO:0007669"/>
    <property type="project" value="UniProtKB-UniRule"/>
</dbReference>
<evidence type="ECO:0000259" key="12">
    <source>
        <dbReference type="SMART" id="SM00382"/>
    </source>
</evidence>
<dbReference type="EMBL" id="NESP01000001">
    <property type="protein sequence ID" value="PUE59934.1"/>
    <property type="molecule type" value="Genomic_DNA"/>
</dbReference>
<comment type="similarity">
    <text evidence="11">Belongs to the RecD family.</text>
</comment>
<dbReference type="InterPro" id="IPR006344">
    <property type="entry name" value="RecD"/>
</dbReference>
<dbReference type="NCBIfam" id="TIGR01447">
    <property type="entry name" value="recD"/>
    <property type="match status" value="1"/>
</dbReference>
<evidence type="ECO:0000256" key="9">
    <source>
        <dbReference type="ARBA" id="ARBA00023204"/>
    </source>
</evidence>
<dbReference type="GO" id="GO:0000724">
    <property type="term" value="P:double-strand break repair via homologous recombination"/>
    <property type="evidence" value="ECO:0007669"/>
    <property type="project" value="UniProtKB-UniRule"/>
</dbReference>